<reference evidence="1 2" key="1">
    <citation type="journal article" date="2019" name="Int. J. Syst. Evol. Microbiol.">
        <title>The Global Catalogue of Microorganisms (GCM) 10K type strain sequencing project: providing services to taxonomists for standard genome sequencing and annotation.</title>
        <authorList>
            <consortium name="The Broad Institute Genomics Platform"/>
            <consortium name="The Broad Institute Genome Sequencing Center for Infectious Disease"/>
            <person name="Wu L."/>
            <person name="Ma J."/>
        </authorList>
    </citation>
    <scope>NUCLEOTIDE SEQUENCE [LARGE SCALE GENOMIC DNA]</scope>
    <source>
        <strain evidence="1 2">JCM 10977</strain>
    </source>
</reference>
<evidence type="ECO:0000313" key="1">
    <source>
        <dbReference type="EMBL" id="GAA0944251.1"/>
    </source>
</evidence>
<protein>
    <submittedName>
        <fullName evidence="1">Uncharacterized protein</fullName>
    </submittedName>
</protein>
<gene>
    <name evidence="1" type="ORF">GCM10009554_38280</name>
</gene>
<proteinExistence type="predicted"/>
<dbReference type="Proteomes" id="UP001500542">
    <property type="component" value="Unassembled WGS sequence"/>
</dbReference>
<organism evidence="1 2">
    <name type="scientific">Kribbella koreensis</name>
    <dbReference type="NCBI Taxonomy" id="57909"/>
    <lineage>
        <taxon>Bacteria</taxon>
        <taxon>Bacillati</taxon>
        <taxon>Actinomycetota</taxon>
        <taxon>Actinomycetes</taxon>
        <taxon>Propionibacteriales</taxon>
        <taxon>Kribbellaceae</taxon>
        <taxon>Kribbella</taxon>
    </lineage>
</organism>
<name>A0ABN1QM16_9ACTN</name>
<dbReference type="EMBL" id="BAAAHK010000008">
    <property type="protein sequence ID" value="GAA0944251.1"/>
    <property type="molecule type" value="Genomic_DNA"/>
</dbReference>
<evidence type="ECO:0000313" key="2">
    <source>
        <dbReference type="Proteomes" id="UP001500542"/>
    </source>
</evidence>
<comment type="caution">
    <text evidence="1">The sequence shown here is derived from an EMBL/GenBank/DDBJ whole genome shotgun (WGS) entry which is preliminary data.</text>
</comment>
<keyword evidence="2" id="KW-1185">Reference proteome</keyword>
<accession>A0ABN1QM16</accession>
<sequence length="85" mass="9335">MGYLVDVVDRYLGVSGRCGAEFGQARRVRLEDGDRVGAHTGMRVTCGVLRLRADQVGYMRADTDSDQGRCVECYSDGCVCVDHDD</sequence>